<dbReference type="GO" id="GO:0030154">
    <property type="term" value="P:cell differentiation"/>
    <property type="evidence" value="ECO:0007669"/>
    <property type="project" value="UniProtKB-KW"/>
</dbReference>
<keyword evidence="7" id="KW-0862">Zinc</keyword>
<protein>
    <recommendedName>
        <fullName evidence="11">MOG interacting and ectopic P-granules protein 1</fullName>
    </recommendedName>
    <alternativeName>
        <fullName evidence="12">Nuclear zinc finger protein</fullName>
    </alternativeName>
</protein>
<feature type="region of interest" description="Disordered" evidence="14">
    <location>
        <begin position="1040"/>
        <end position="1076"/>
    </location>
</feature>
<dbReference type="Proteomes" id="UP000827092">
    <property type="component" value="Unassembled WGS sequence"/>
</dbReference>
<evidence type="ECO:0000256" key="10">
    <source>
        <dbReference type="ARBA" id="ARBA00061755"/>
    </source>
</evidence>
<feature type="compositionally biased region" description="Basic and acidic residues" evidence="14">
    <location>
        <begin position="161"/>
        <end position="178"/>
    </location>
</feature>
<keyword evidence="5 13" id="KW-0863">Zinc-finger</keyword>
<dbReference type="GO" id="GO:0045944">
    <property type="term" value="P:positive regulation of transcription by RNA polymerase II"/>
    <property type="evidence" value="ECO:0007669"/>
    <property type="project" value="TreeGrafter"/>
</dbReference>
<dbReference type="FunFam" id="3.30.160.60:FF:001612">
    <property type="entry name" value="MEP-1, isoform A"/>
    <property type="match status" value="1"/>
</dbReference>
<feature type="region of interest" description="Disordered" evidence="14">
    <location>
        <begin position="1"/>
        <end position="465"/>
    </location>
</feature>
<keyword evidence="4" id="KW-0677">Repeat</keyword>
<evidence type="ECO:0000256" key="2">
    <source>
        <dbReference type="ARBA" id="ARBA00022473"/>
    </source>
</evidence>
<dbReference type="PANTHER" id="PTHR24403">
    <property type="entry name" value="ZINC FINGER PROTEIN"/>
    <property type="match status" value="1"/>
</dbReference>
<comment type="subcellular location">
    <subcellularLocation>
        <location evidence="1">Nucleus</location>
    </subcellularLocation>
</comment>
<feature type="domain" description="C2H2-type" evidence="15">
    <location>
        <begin position="1014"/>
        <end position="1042"/>
    </location>
</feature>
<keyword evidence="6" id="KW-0221">Differentiation</keyword>
<dbReference type="PROSITE" id="PS50157">
    <property type="entry name" value="ZINC_FINGER_C2H2_2"/>
    <property type="match status" value="1"/>
</dbReference>
<feature type="compositionally biased region" description="Basic and acidic residues" evidence="14">
    <location>
        <begin position="1064"/>
        <end position="1076"/>
    </location>
</feature>
<evidence type="ECO:0000256" key="12">
    <source>
        <dbReference type="ARBA" id="ARBA00080128"/>
    </source>
</evidence>
<keyword evidence="8" id="KW-0539">Nucleus</keyword>
<feature type="compositionally biased region" description="Polar residues" evidence="14">
    <location>
        <begin position="311"/>
        <end position="320"/>
    </location>
</feature>
<evidence type="ECO:0000259" key="15">
    <source>
        <dbReference type="PROSITE" id="PS50157"/>
    </source>
</evidence>
<feature type="compositionally biased region" description="Basic and acidic residues" evidence="14">
    <location>
        <begin position="228"/>
        <end position="238"/>
    </location>
</feature>
<keyword evidence="17" id="KW-1185">Reference proteome</keyword>
<reference evidence="16 17" key="1">
    <citation type="journal article" date="2022" name="Nat. Ecol. Evol.">
        <title>A masculinizing supergene underlies an exaggerated male reproductive morph in a spider.</title>
        <authorList>
            <person name="Hendrickx F."/>
            <person name="De Corte Z."/>
            <person name="Sonet G."/>
            <person name="Van Belleghem S.M."/>
            <person name="Kostlbacher S."/>
            <person name="Vangestel C."/>
        </authorList>
    </citation>
    <scope>NUCLEOTIDE SEQUENCE [LARGE SCALE GENOMIC DNA]</scope>
    <source>
        <strain evidence="16">W744_W776</strain>
    </source>
</reference>
<feature type="compositionally biased region" description="Polar residues" evidence="14">
    <location>
        <begin position="53"/>
        <end position="74"/>
    </location>
</feature>
<evidence type="ECO:0000256" key="5">
    <source>
        <dbReference type="ARBA" id="ARBA00022771"/>
    </source>
</evidence>
<feature type="compositionally biased region" description="Basic and acidic residues" evidence="14">
    <location>
        <begin position="107"/>
        <end position="122"/>
    </location>
</feature>
<evidence type="ECO:0000256" key="8">
    <source>
        <dbReference type="ARBA" id="ARBA00023242"/>
    </source>
</evidence>
<dbReference type="PANTHER" id="PTHR24403:SF110">
    <property type="entry name" value="C2H2-TYPE DOMAIN-CONTAINING PROTEIN-RELATED"/>
    <property type="match status" value="1"/>
</dbReference>
<dbReference type="AlphaFoldDB" id="A0AAV6UGL9"/>
<evidence type="ECO:0000256" key="13">
    <source>
        <dbReference type="PROSITE-ProRule" id="PRU00042"/>
    </source>
</evidence>
<comment type="caution">
    <text evidence="16">The sequence shown here is derived from an EMBL/GenBank/DDBJ whole genome shotgun (WGS) entry which is preliminary data.</text>
</comment>
<dbReference type="InterPro" id="IPR050688">
    <property type="entry name" value="Zinc_finger/UBP_domain"/>
</dbReference>
<evidence type="ECO:0000256" key="4">
    <source>
        <dbReference type="ARBA" id="ARBA00022737"/>
    </source>
</evidence>
<accession>A0AAV6UGL9</accession>
<dbReference type="SMART" id="SM00355">
    <property type="entry name" value="ZnF_C2H2"/>
    <property type="match status" value="7"/>
</dbReference>
<evidence type="ECO:0000256" key="3">
    <source>
        <dbReference type="ARBA" id="ARBA00022723"/>
    </source>
</evidence>
<gene>
    <name evidence="16" type="ORF">JTE90_005705</name>
</gene>
<feature type="compositionally biased region" description="Low complexity" evidence="14">
    <location>
        <begin position="329"/>
        <end position="342"/>
    </location>
</feature>
<evidence type="ECO:0000313" key="16">
    <source>
        <dbReference type="EMBL" id="KAG8183447.1"/>
    </source>
</evidence>
<dbReference type="EMBL" id="JAFNEN010000417">
    <property type="protein sequence ID" value="KAG8183447.1"/>
    <property type="molecule type" value="Genomic_DNA"/>
</dbReference>
<evidence type="ECO:0000256" key="7">
    <source>
        <dbReference type="ARBA" id="ARBA00022833"/>
    </source>
</evidence>
<dbReference type="GO" id="GO:0008270">
    <property type="term" value="F:zinc ion binding"/>
    <property type="evidence" value="ECO:0007669"/>
    <property type="project" value="UniProtKB-KW"/>
</dbReference>
<evidence type="ECO:0000256" key="11">
    <source>
        <dbReference type="ARBA" id="ARBA00071730"/>
    </source>
</evidence>
<feature type="compositionally biased region" description="Polar residues" evidence="14">
    <location>
        <begin position="211"/>
        <end position="226"/>
    </location>
</feature>
<keyword evidence="3" id="KW-0479">Metal-binding</keyword>
<evidence type="ECO:0000256" key="14">
    <source>
        <dbReference type="SAM" id="MobiDB-lite"/>
    </source>
</evidence>
<feature type="compositionally biased region" description="Polar residues" evidence="14">
    <location>
        <begin position="439"/>
        <end position="465"/>
    </location>
</feature>
<dbReference type="InterPro" id="IPR013087">
    <property type="entry name" value="Znf_C2H2_type"/>
</dbReference>
<dbReference type="GO" id="GO:0005634">
    <property type="term" value="C:nucleus"/>
    <property type="evidence" value="ECO:0007669"/>
    <property type="project" value="UniProtKB-SubCell"/>
</dbReference>
<organism evidence="16 17">
    <name type="scientific">Oedothorax gibbosus</name>
    <dbReference type="NCBI Taxonomy" id="931172"/>
    <lineage>
        <taxon>Eukaryota</taxon>
        <taxon>Metazoa</taxon>
        <taxon>Ecdysozoa</taxon>
        <taxon>Arthropoda</taxon>
        <taxon>Chelicerata</taxon>
        <taxon>Arachnida</taxon>
        <taxon>Araneae</taxon>
        <taxon>Araneomorphae</taxon>
        <taxon>Entelegynae</taxon>
        <taxon>Araneoidea</taxon>
        <taxon>Linyphiidae</taxon>
        <taxon>Erigoninae</taxon>
        <taxon>Oedothorax</taxon>
    </lineage>
</organism>
<evidence type="ECO:0000313" key="17">
    <source>
        <dbReference type="Proteomes" id="UP000827092"/>
    </source>
</evidence>
<feature type="compositionally biased region" description="Basic and acidic residues" evidence="14">
    <location>
        <begin position="382"/>
        <end position="395"/>
    </location>
</feature>
<dbReference type="Gene3D" id="3.30.160.60">
    <property type="entry name" value="Classic Zinc Finger"/>
    <property type="match status" value="3"/>
</dbReference>
<comment type="function">
    <text evidence="9">Has a broad role in development, specifically in the genetic pathway SynMuvB that negatively regulates specification of the vulval cell fate. Required for fem-3 3'-UTR-mediated repression in the regulation of the sperm/oocyte switch. Acts by regulating the translation of fem-3 mRNA, by binding to its 3'-UTR.</text>
</comment>
<comment type="subunit">
    <text evidence="10">Interacts with hda-1, let-418, lin-1, mog-1, mog-4, mog-5, mog-6, pie-1 and unc-98.</text>
</comment>
<keyword evidence="2" id="KW-0217">Developmental protein</keyword>
<evidence type="ECO:0000256" key="6">
    <source>
        <dbReference type="ARBA" id="ARBA00022782"/>
    </source>
</evidence>
<sequence>MESVSNGEVLGTGHKDPPADSESQSLSPDVVKAFKNKGTTDLVKTDDKEVLVNDSSEPQSNSNVETPHTPTIDTVKTDDKEVLLDDSPEPNSNVELPSTTEVLSNAKSKENGILDAEEHTESEAVVSSSPDAVGTDDVNQELENNSSGQSETVENEQCQNEIDKEQTLELIKENDHDTNTPSNSIADKENAPDEVNTEVDLPSSPDVKGTDNCNDDQQAASPSSIVPTEDKVCQDDTKSSPPPSIDEEDQSMDCSDQVDSDKASLPETVTIDKNDSSVHSTDELDKMPVEVSKTEDKSDGPPLAENDHSMTAESVESAESSQDDKEKVNSSIDSDVIIINSNEKSVEEEPMDCDEQSVEIVDTNESEQSTENKTESSPNNVEIDKPHETDLKEAGESLTNSQIKSEEHVLDSNNKTNAVPNHEEKNVPSPCEDSDSEAKTSSLGISDNESKTSDSPTLQERLTKEPTNTFVFAELTNEETGFPDAFTGLVKIGKYISVKGDFTLRSSEALVESPSLTAPYLLKEPDSFPPKDKDANKSELKDFFHSAAGEILIGIGLSRVNEWFHKDMVRIKKRQIKRKGTPELEKDLEMHEKFYDEAKKANNVYSFDFHSCETCGFTTESSVVMEGHLLVPHLTQRKEYQCNFCEIIKKDAKEMIEHMKLVHRKVGRIEPPILFFECIYCAFESNSKVKLNHHLLKCQRVYDPNANQAPGKDFEFPALTPKPITVAVVKAYEKSLGSMQKGRGRPKKDLSDSMQHMNQFAPNSGHTLGHMPLYKGSSNSPLADSLMQNQMLSGMLRTAHAASMLRPGMQHMTPPNRYFGQMMPMMGNNHLANSPFSQNLDVSKKSTSSIYNKLFENKNPSSKAPSLTITPLPKLTGPYPVAMAKPSSSVQSGAQPPNAGSLVVCEICDGYIKDLEQLRTHMQLIHKVKIHPKMLVSRPPLNCQKCQWRFFTDQGLERHLLGAHGLVTSNMQEMANKGKDAGCCTICGRVYASKLVSHMNQVHKISLKPAHLSYKCTVCSATFNLYRLFENHVYLVHSGAGKRSADGRSSPSAKKLKSSEEEDAKNHKDKNTTSEHVVDENVKKCKECGCDVGKDSEDTCEKCLGSDELVEEGTVSAKTIKDELKHKGKAIEKAAA</sequence>
<feature type="compositionally biased region" description="Polar residues" evidence="14">
    <location>
        <begin position="366"/>
        <end position="380"/>
    </location>
</feature>
<dbReference type="PROSITE" id="PS00028">
    <property type="entry name" value="ZINC_FINGER_C2H2_1"/>
    <property type="match status" value="3"/>
</dbReference>
<name>A0AAV6UGL9_9ARAC</name>
<feature type="compositionally biased region" description="Polar residues" evidence="14">
    <location>
        <begin position="141"/>
        <end position="160"/>
    </location>
</feature>
<feature type="compositionally biased region" description="Basic and acidic residues" evidence="14">
    <location>
        <begin position="259"/>
        <end position="310"/>
    </location>
</feature>
<feature type="compositionally biased region" description="Acidic residues" evidence="14">
    <location>
        <begin position="346"/>
        <end position="365"/>
    </location>
</feature>
<feature type="compositionally biased region" description="Polar residues" evidence="14">
    <location>
        <begin position="89"/>
        <end position="106"/>
    </location>
</feature>
<evidence type="ECO:0000256" key="9">
    <source>
        <dbReference type="ARBA" id="ARBA00060356"/>
    </source>
</evidence>
<proteinExistence type="predicted"/>
<evidence type="ECO:0000256" key="1">
    <source>
        <dbReference type="ARBA" id="ARBA00004123"/>
    </source>
</evidence>